<gene>
    <name evidence="2" type="ORF">EV132_1013</name>
</gene>
<dbReference type="EMBL" id="SMBH01000001">
    <property type="protein sequence ID" value="TCU19939.1"/>
    <property type="molecule type" value="Genomic_DNA"/>
</dbReference>
<evidence type="ECO:0000313" key="3">
    <source>
        <dbReference type="Proteomes" id="UP000294576"/>
    </source>
</evidence>
<proteinExistence type="predicted"/>
<reference evidence="2 3" key="1">
    <citation type="submission" date="2019-03" db="EMBL/GenBank/DDBJ databases">
        <title>Genomic Encyclopedia of Type Strains, Phase IV (KMG-V): Genome sequencing to study the core and pangenomes of soil and plant-associated prokaryotes.</title>
        <authorList>
            <person name="Whitman W."/>
        </authorList>
    </citation>
    <scope>NUCLEOTIDE SEQUENCE [LARGE SCALE GENOMIC DNA]</scope>
    <source>
        <strain evidence="2 3">Hc14</strain>
    </source>
</reference>
<organism evidence="2 3">
    <name type="scientific">Rhizobium sullae</name>
    <name type="common">Rhizobium hedysari</name>
    <dbReference type="NCBI Taxonomy" id="50338"/>
    <lineage>
        <taxon>Bacteria</taxon>
        <taxon>Pseudomonadati</taxon>
        <taxon>Pseudomonadota</taxon>
        <taxon>Alphaproteobacteria</taxon>
        <taxon>Hyphomicrobiales</taxon>
        <taxon>Rhizobiaceae</taxon>
        <taxon>Rhizobium/Agrobacterium group</taxon>
        <taxon>Rhizobium</taxon>
    </lineage>
</organism>
<dbReference type="Proteomes" id="UP000294576">
    <property type="component" value="Unassembled WGS sequence"/>
</dbReference>
<dbReference type="RefSeq" id="WP_132557932.1">
    <property type="nucleotide sequence ID" value="NZ_SMBH01000001.1"/>
</dbReference>
<evidence type="ECO:0000256" key="1">
    <source>
        <dbReference type="SAM" id="MobiDB-lite"/>
    </source>
</evidence>
<accession>A0A4R3QFY2</accession>
<sequence>MTLTDPSLFRQACPVAHRWTEAEGRQATMIRDPATGETKMSGLAREGSSHGADEYTEIKYGCVGGI</sequence>
<comment type="caution">
    <text evidence="2">The sequence shown here is derived from an EMBL/GenBank/DDBJ whole genome shotgun (WGS) entry which is preliminary data.</text>
</comment>
<feature type="region of interest" description="Disordered" evidence="1">
    <location>
        <begin position="24"/>
        <end position="49"/>
    </location>
</feature>
<protein>
    <submittedName>
        <fullName evidence="2">Uncharacterized protein</fullName>
    </submittedName>
</protein>
<dbReference type="AlphaFoldDB" id="A0A4R3QFY2"/>
<evidence type="ECO:0000313" key="2">
    <source>
        <dbReference type="EMBL" id="TCU19939.1"/>
    </source>
</evidence>
<name>A0A4R3QFY2_RHISU</name>